<name>A0A1R2ANX4_9CILI</name>
<keyword evidence="7" id="KW-1185">Reference proteome</keyword>
<comment type="caution">
    <text evidence="6">The sequence shown here is derived from an EMBL/GenBank/DDBJ whole genome shotgun (WGS) entry which is preliminary data.</text>
</comment>
<evidence type="ECO:0000256" key="2">
    <source>
        <dbReference type="ARBA" id="ARBA00022692"/>
    </source>
</evidence>
<keyword evidence="4 5" id="KW-0472">Membrane</keyword>
<proteinExistence type="predicted"/>
<sequence>MSDLYFTIGCCSMCSTLLFSTYGYHGGLAYEQQLKWDIAVKFQQFGSIPLLLAYKKKNPYSGGLAIAGTTLFCLPLYYSVLSEDTKFNKLMPYGGFAMMASWIALGFLS</sequence>
<dbReference type="GO" id="GO:0016020">
    <property type="term" value="C:membrane"/>
    <property type="evidence" value="ECO:0007669"/>
    <property type="project" value="UniProtKB-SubCell"/>
</dbReference>
<feature type="transmembrane region" description="Helical" evidence="5">
    <location>
        <begin position="90"/>
        <end position="108"/>
    </location>
</feature>
<evidence type="ECO:0000313" key="7">
    <source>
        <dbReference type="Proteomes" id="UP000187209"/>
    </source>
</evidence>
<protein>
    <submittedName>
        <fullName evidence="6">Uncharacterized protein</fullName>
    </submittedName>
</protein>
<evidence type="ECO:0000256" key="5">
    <source>
        <dbReference type="SAM" id="Phobius"/>
    </source>
</evidence>
<gene>
    <name evidence="6" type="ORF">SteCoe_37062</name>
</gene>
<dbReference type="EMBL" id="MPUH01001793">
    <property type="protein sequence ID" value="OMJ66189.1"/>
    <property type="molecule type" value="Genomic_DNA"/>
</dbReference>
<dbReference type="PANTHER" id="PTHR43461:SF1">
    <property type="entry name" value="TRANSMEMBRANE PROTEIN 256"/>
    <property type="match status" value="1"/>
</dbReference>
<dbReference type="Pfam" id="PF04241">
    <property type="entry name" value="DUF423"/>
    <property type="match status" value="1"/>
</dbReference>
<dbReference type="AlphaFoldDB" id="A0A1R2ANX4"/>
<feature type="transmembrane region" description="Helical" evidence="5">
    <location>
        <begin position="60"/>
        <end position="78"/>
    </location>
</feature>
<keyword evidence="3 5" id="KW-1133">Transmembrane helix</keyword>
<evidence type="ECO:0000256" key="4">
    <source>
        <dbReference type="ARBA" id="ARBA00023136"/>
    </source>
</evidence>
<feature type="transmembrane region" description="Helical" evidence="5">
    <location>
        <begin position="6"/>
        <end position="25"/>
    </location>
</feature>
<comment type="subcellular location">
    <subcellularLocation>
        <location evidence="1">Membrane</location>
        <topology evidence="1">Multi-pass membrane protein</topology>
    </subcellularLocation>
</comment>
<reference evidence="6 7" key="1">
    <citation type="submission" date="2016-11" db="EMBL/GenBank/DDBJ databases">
        <title>The macronuclear genome of Stentor coeruleus: a giant cell with tiny introns.</title>
        <authorList>
            <person name="Slabodnick M."/>
            <person name="Ruby J.G."/>
            <person name="Reiff S.B."/>
            <person name="Swart E.C."/>
            <person name="Gosai S."/>
            <person name="Prabakaran S."/>
            <person name="Witkowska E."/>
            <person name="Larue G.E."/>
            <person name="Fisher S."/>
            <person name="Freeman R.M."/>
            <person name="Gunawardena J."/>
            <person name="Chu W."/>
            <person name="Stover N.A."/>
            <person name="Gregory B.D."/>
            <person name="Nowacki M."/>
            <person name="Derisi J."/>
            <person name="Roy S.W."/>
            <person name="Marshall W.F."/>
            <person name="Sood P."/>
        </authorList>
    </citation>
    <scope>NUCLEOTIDE SEQUENCE [LARGE SCALE GENOMIC DNA]</scope>
    <source>
        <strain evidence="6">WM001</strain>
    </source>
</reference>
<organism evidence="6 7">
    <name type="scientific">Stentor coeruleus</name>
    <dbReference type="NCBI Taxonomy" id="5963"/>
    <lineage>
        <taxon>Eukaryota</taxon>
        <taxon>Sar</taxon>
        <taxon>Alveolata</taxon>
        <taxon>Ciliophora</taxon>
        <taxon>Postciliodesmatophora</taxon>
        <taxon>Heterotrichea</taxon>
        <taxon>Heterotrichida</taxon>
        <taxon>Stentoridae</taxon>
        <taxon>Stentor</taxon>
    </lineage>
</organism>
<dbReference type="PANTHER" id="PTHR43461">
    <property type="entry name" value="TRANSMEMBRANE PROTEIN 256"/>
    <property type="match status" value="1"/>
</dbReference>
<accession>A0A1R2ANX4</accession>
<keyword evidence="2 5" id="KW-0812">Transmembrane</keyword>
<evidence type="ECO:0000256" key="3">
    <source>
        <dbReference type="ARBA" id="ARBA00022989"/>
    </source>
</evidence>
<dbReference type="OrthoDB" id="269173at2759"/>
<dbReference type="Proteomes" id="UP000187209">
    <property type="component" value="Unassembled WGS sequence"/>
</dbReference>
<evidence type="ECO:0000313" key="6">
    <source>
        <dbReference type="EMBL" id="OMJ66189.1"/>
    </source>
</evidence>
<dbReference type="InterPro" id="IPR006696">
    <property type="entry name" value="DUF423"/>
</dbReference>
<evidence type="ECO:0000256" key="1">
    <source>
        <dbReference type="ARBA" id="ARBA00004141"/>
    </source>
</evidence>